<dbReference type="OrthoDB" id="10299551at2759"/>
<keyword evidence="2" id="KW-1133">Transmembrane helix</keyword>
<accession>A0A812Q9X1</accession>
<feature type="transmembrane region" description="Helical" evidence="2">
    <location>
        <begin position="88"/>
        <end position="111"/>
    </location>
</feature>
<dbReference type="AlphaFoldDB" id="A0A812Q9X1"/>
<gene>
    <name evidence="3" type="primary">Capn15</name>
    <name evidence="3" type="ORF">SPIL2461_LOCUS9432</name>
</gene>
<name>A0A812Q9X1_SYMPI</name>
<dbReference type="EMBL" id="CAJNIZ010016429">
    <property type="protein sequence ID" value="CAE7385645.1"/>
    <property type="molecule type" value="Genomic_DNA"/>
</dbReference>
<proteinExistence type="predicted"/>
<keyword evidence="4" id="KW-1185">Reference proteome</keyword>
<evidence type="ECO:0000256" key="1">
    <source>
        <dbReference type="SAM" id="Coils"/>
    </source>
</evidence>
<dbReference type="Gene3D" id="1.20.5.170">
    <property type="match status" value="1"/>
</dbReference>
<feature type="coiled-coil region" evidence="1">
    <location>
        <begin position="37"/>
        <end position="71"/>
    </location>
</feature>
<keyword evidence="2" id="KW-0812">Transmembrane</keyword>
<organism evidence="3 4">
    <name type="scientific">Symbiodinium pilosum</name>
    <name type="common">Dinoflagellate</name>
    <dbReference type="NCBI Taxonomy" id="2952"/>
    <lineage>
        <taxon>Eukaryota</taxon>
        <taxon>Sar</taxon>
        <taxon>Alveolata</taxon>
        <taxon>Dinophyceae</taxon>
        <taxon>Suessiales</taxon>
        <taxon>Symbiodiniaceae</taxon>
        <taxon>Symbiodinium</taxon>
    </lineage>
</organism>
<protein>
    <submittedName>
        <fullName evidence="3">Capn15 protein</fullName>
    </submittedName>
</protein>
<dbReference type="Proteomes" id="UP000649617">
    <property type="component" value="Unassembled WGS sequence"/>
</dbReference>
<evidence type="ECO:0000313" key="3">
    <source>
        <dbReference type="EMBL" id="CAE7385645.1"/>
    </source>
</evidence>
<comment type="caution">
    <text evidence="3">The sequence shown here is derived from an EMBL/GenBank/DDBJ whole genome shotgun (WGS) entry which is preliminary data.</text>
</comment>
<evidence type="ECO:0000256" key="2">
    <source>
        <dbReference type="SAM" id="Phobius"/>
    </source>
</evidence>
<feature type="non-terminal residue" evidence="3">
    <location>
        <position position="1"/>
    </location>
</feature>
<feature type="non-terminal residue" evidence="3">
    <location>
        <position position="119"/>
    </location>
</feature>
<keyword evidence="1" id="KW-0175">Coiled coil</keyword>
<evidence type="ECO:0000313" key="4">
    <source>
        <dbReference type="Proteomes" id="UP000649617"/>
    </source>
</evidence>
<sequence length="119" mass="13771">LSRAIVEASRRHDIRVMSLPSMTLPFRLHRRQFFTANREVLEAVKKLESKVDSLEKRFDGLEKKVDSLESKWDTFFAEYRKEWREATFAWSSIKALGGGFMAFVAALAGIVKFQEALDK</sequence>
<reference evidence="3" key="1">
    <citation type="submission" date="2021-02" db="EMBL/GenBank/DDBJ databases">
        <authorList>
            <person name="Dougan E. K."/>
            <person name="Rhodes N."/>
            <person name="Thang M."/>
            <person name="Chan C."/>
        </authorList>
    </citation>
    <scope>NUCLEOTIDE SEQUENCE</scope>
</reference>
<keyword evidence="2" id="KW-0472">Membrane</keyword>